<reference evidence="2 3" key="1">
    <citation type="submission" date="2021-06" db="EMBL/GenBank/DDBJ databases">
        <authorList>
            <person name="Palmer J.M."/>
        </authorList>
    </citation>
    <scope>NUCLEOTIDE SEQUENCE [LARGE SCALE GENOMIC DNA]</scope>
    <source>
        <strain evidence="2 3">AS_MEX2019</strain>
        <tissue evidence="2">Muscle</tissue>
    </source>
</reference>
<name>A0ABV0Z676_9TELE</name>
<gene>
    <name evidence="2" type="ORF">AMECASPLE_037586</name>
</gene>
<feature type="region of interest" description="Disordered" evidence="1">
    <location>
        <begin position="170"/>
        <end position="194"/>
    </location>
</feature>
<sequence>MSLRPISVIHASSLSLSSSALSTISKQKTKEQAEALYQHPGFHPSTHFLYPLLPYCIAGELVPISSGGGDAQDKQPFTRKGNLERPVNLTVMLLDCGRKPEYPERTIECTGRTCTLHAERPPARSRTQGLLLAAKQQCGPGSPQSRQPFSCFILKKTSGSCLCAEQHRAGCSRMKRTDRTDELVSESRGDKSNM</sequence>
<evidence type="ECO:0000313" key="3">
    <source>
        <dbReference type="Proteomes" id="UP001469553"/>
    </source>
</evidence>
<dbReference type="Proteomes" id="UP001469553">
    <property type="component" value="Unassembled WGS sequence"/>
</dbReference>
<organism evidence="2 3">
    <name type="scientific">Ameca splendens</name>
    <dbReference type="NCBI Taxonomy" id="208324"/>
    <lineage>
        <taxon>Eukaryota</taxon>
        <taxon>Metazoa</taxon>
        <taxon>Chordata</taxon>
        <taxon>Craniata</taxon>
        <taxon>Vertebrata</taxon>
        <taxon>Euteleostomi</taxon>
        <taxon>Actinopterygii</taxon>
        <taxon>Neopterygii</taxon>
        <taxon>Teleostei</taxon>
        <taxon>Neoteleostei</taxon>
        <taxon>Acanthomorphata</taxon>
        <taxon>Ovalentaria</taxon>
        <taxon>Atherinomorphae</taxon>
        <taxon>Cyprinodontiformes</taxon>
        <taxon>Goodeidae</taxon>
        <taxon>Ameca</taxon>
    </lineage>
</organism>
<keyword evidence="3" id="KW-1185">Reference proteome</keyword>
<evidence type="ECO:0000256" key="1">
    <source>
        <dbReference type="SAM" id="MobiDB-lite"/>
    </source>
</evidence>
<dbReference type="EMBL" id="JAHRIP010053460">
    <property type="protein sequence ID" value="MEQ2301585.1"/>
    <property type="molecule type" value="Genomic_DNA"/>
</dbReference>
<evidence type="ECO:0000313" key="2">
    <source>
        <dbReference type="EMBL" id="MEQ2301585.1"/>
    </source>
</evidence>
<proteinExistence type="predicted"/>
<protein>
    <submittedName>
        <fullName evidence="2">Uncharacterized protein</fullName>
    </submittedName>
</protein>
<accession>A0ABV0Z676</accession>
<comment type="caution">
    <text evidence="2">The sequence shown here is derived from an EMBL/GenBank/DDBJ whole genome shotgun (WGS) entry which is preliminary data.</text>
</comment>
<feature type="compositionally biased region" description="Basic and acidic residues" evidence="1">
    <location>
        <begin position="175"/>
        <end position="194"/>
    </location>
</feature>